<evidence type="ECO:0000256" key="3">
    <source>
        <dbReference type="ARBA" id="ARBA00006040"/>
    </source>
</evidence>
<evidence type="ECO:0000256" key="1">
    <source>
        <dbReference type="ARBA" id="ARBA00000436"/>
    </source>
</evidence>
<reference evidence="17 18" key="1">
    <citation type="submission" date="2017-10" db="EMBL/GenBank/DDBJ databases">
        <title>Development of genomic resources for the powdery mildew, Erysiphe pulchra.</title>
        <authorList>
            <person name="Wadl P.A."/>
            <person name="Mack B.M."/>
            <person name="Moore G."/>
            <person name="Beltz S.B."/>
        </authorList>
    </citation>
    <scope>NUCLEOTIDE SEQUENCE [LARGE SCALE GENOMIC DNA]</scope>
    <source>
        <strain evidence="17">Cflorida</strain>
    </source>
</reference>
<evidence type="ECO:0000256" key="15">
    <source>
        <dbReference type="RuleBase" id="RU003435"/>
    </source>
</evidence>
<keyword evidence="12" id="KW-0496">Mitochondrion</keyword>
<evidence type="ECO:0000313" key="18">
    <source>
        <dbReference type="Proteomes" id="UP000237438"/>
    </source>
</evidence>
<evidence type="ECO:0000256" key="7">
    <source>
        <dbReference type="ARBA" id="ARBA00022723"/>
    </source>
</evidence>
<organism evidence="17 18">
    <name type="scientific">Erysiphe pulchra</name>
    <dbReference type="NCBI Taxonomy" id="225359"/>
    <lineage>
        <taxon>Eukaryota</taxon>
        <taxon>Fungi</taxon>
        <taxon>Dikarya</taxon>
        <taxon>Ascomycota</taxon>
        <taxon>Pezizomycotina</taxon>
        <taxon>Leotiomycetes</taxon>
        <taxon>Erysiphales</taxon>
        <taxon>Erysiphaceae</taxon>
        <taxon>Erysiphe</taxon>
    </lineage>
</organism>
<protein>
    <recommendedName>
        <fullName evidence="5">Mitochondrial intermediate peptidase</fullName>
        <ecNumber evidence="4">3.4.24.59</ecNumber>
    </recommendedName>
    <alternativeName>
        <fullName evidence="14">Octapeptidyl aminopeptidase</fullName>
    </alternativeName>
</protein>
<dbReference type="Gene3D" id="3.40.390.10">
    <property type="entry name" value="Collagenase (Catalytic Domain)"/>
    <property type="match status" value="1"/>
</dbReference>
<comment type="caution">
    <text evidence="17">The sequence shown here is derived from an EMBL/GenBank/DDBJ whole genome shotgun (WGS) entry which is preliminary data.</text>
</comment>
<comment type="subcellular location">
    <subcellularLocation>
        <location evidence="2">Mitochondrion matrix</location>
    </subcellularLocation>
</comment>
<dbReference type="Proteomes" id="UP000237438">
    <property type="component" value="Unassembled WGS sequence"/>
</dbReference>
<gene>
    <name evidence="17" type="ORF">EPUL_001329</name>
</gene>
<dbReference type="GO" id="GO:0004222">
    <property type="term" value="F:metalloendopeptidase activity"/>
    <property type="evidence" value="ECO:0007669"/>
    <property type="project" value="UniProtKB-EC"/>
</dbReference>
<keyword evidence="10" id="KW-0809">Transit peptide</keyword>
<evidence type="ECO:0000256" key="8">
    <source>
        <dbReference type="ARBA" id="ARBA00022801"/>
    </source>
</evidence>
<keyword evidence="6 15" id="KW-0645">Protease</keyword>
<evidence type="ECO:0000313" key="17">
    <source>
        <dbReference type="EMBL" id="POS87950.1"/>
    </source>
</evidence>
<feature type="domain" description="Peptidase M3A/M3B catalytic" evidence="16">
    <location>
        <begin position="287"/>
        <end position="770"/>
    </location>
</feature>
<dbReference type="PANTHER" id="PTHR11804:SF79">
    <property type="entry name" value="MITOCHONDRIAL INTERMEDIATE PEPTIDASE"/>
    <property type="match status" value="1"/>
</dbReference>
<dbReference type="GO" id="GO:0046872">
    <property type="term" value="F:metal ion binding"/>
    <property type="evidence" value="ECO:0007669"/>
    <property type="project" value="UniProtKB-UniRule"/>
</dbReference>
<evidence type="ECO:0000259" key="16">
    <source>
        <dbReference type="Pfam" id="PF01432"/>
    </source>
</evidence>
<evidence type="ECO:0000256" key="6">
    <source>
        <dbReference type="ARBA" id="ARBA00022670"/>
    </source>
</evidence>
<dbReference type="InterPro" id="IPR001567">
    <property type="entry name" value="Pept_M3A_M3B_dom"/>
</dbReference>
<dbReference type="PANTHER" id="PTHR11804">
    <property type="entry name" value="PROTEASE M3 THIMET OLIGOPEPTIDASE-RELATED"/>
    <property type="match status" value="1"/>
</dbReference>
<dbReference type="SUPFAM" id="SSF55486">
    <property type="entry name" value="Metalloproteases ('zincins'), catalytic domain"/>
    <property type="match status" value="1"/>
</dbReference>
<comment type="cofactor">
    <cofactor evidence="15">
        <name>Zn(2+)</name>
        <dbReference type="ChEBI" id="CHEBI:29105"/>
    </cofactor>
    <text evidence="15">Binds 1 zinc ion.</text>
</comment>
<dbReference type="InterPro" id="IPR033851">
    <property type="entry name" value="M3A_MIP"/>
</dbReference>
<keyword evidence="7 15" id="KW-0479">Metal-binding</keyword>
<name>A0A2S4Q0Y9_9PEZI</name>
<accession>A0A2S4Q0Y9</accession>
<dbReference type="InterPro" id="IPR024079">
    <property type="entry name" value="MetalloPept_cat_dom_sf"/>
</dbReference>
<evidence type="ECO:0000256" key="4">
    <source>
        <dbReference type="ARBA" id="ARBA00012441"/>
    </source>
</evidence>
<evidence type="ECO:0000256" key="5">
    <source>
        <dbReference type="ARBA" id="ARBA00018046"/>
    </source>
</evidence>
<dbReference type="AlphaFoldDB" id="A0A2S4Q0Y9"/>
<dbReference type="Gene3D" id="1.10.1370.10">
    <property type="entry name" value="Neurolysin, domain 3"/>
    <property type="match status" value="1"/>
</dbReference>
<keyword evidence="18" id="KW-1185">Reference proteome</keyword>
<dbReference type="OrthoDB" id="17530at2759"/>
<proteinExistence type="inferred from homology"/>
<evidence type="ECO:0000256" key="9">
    <source>
        <dbReference type="ARBA" id="ARBA00022833"/>
    </source>
</evidence>
<keyword evidence="11 15" id="KW-0482">Metalloprotease</keyword>
<evidence type="ECO:0000256" key="2">
    <source>
        <dbReference type="ARBA" id="ARBA00004305"/>
    </source>
</evidence>
<dbReference type="GO" id="GO:0006627">
    <property type="term" value="P:protein processing involved in protein targeting to mitochondrion"/>
    <property type="evidence" value="ECO:0007669"/>
    <property type="project" value="TreeGrafter"/>
</dbReference>
<evidence type="ECO:0000256" key="10">
    <source>
        <dbReference type="ARBA" id="ARBA00022946"/>
    </source>
</evidence>
<dbReference type="InterPro" id="IPR045090">
    <property type="entry name" value="Pept_M3A_M3B"/>
</dbReference>
<keyword evidence="9 15" id="KW-0862">Zinc</keyword>
<dbReference type="EC" id="3.4.24.59" evidence="4"/>
<dbReference type="InterPro" id="IPR024077">
    <property type="entry name" value="Neurolysin/TOP_dom2"/>
</dbReference>
<comment type="similarity">
    <text evidence="3 15">Belongs to the peptidase M3 family.</text>
</comment>
<dbReference type="GO" id="GO:0005759">
    <property type="term" value="C:mitochondrial matrix"/>
    <property type="evidence" value="ECO:0007669"/>
    <property type="project" value="UniProtKB-SubCell"/>
</dbReference>
<dbReference type="Pfam" id="PF01432">
    <property type="entry name" value="Peptidase_M3"/>
    <property type="match status" value="1"/>
</dbReference>
<dbReference type="CDD" id="cd06457">
    <property type="entry name" value="M3A_MIP"/>
    <property type="match status" value="1"/>
</dbReference>
<comment type="catalytic activity">
    <reaction evidence="1">
        <text>Release of an N-terminal octapeptide as second stage of processing of some proteins imported into the mitochondrion.</text>
        <dbReference type="EC" id="3.4.24.59"/>
    </reaction>
</comment>
<evidence type="ECO:0000256" key="12">
    <source>
        <dbReference type="ARBA" id="ARBA00023128"/>
    </source>
</evidence>
<comment type="function">
    <text evidence="13">Cleaves proteins, imported into the mitochondrion, to their mature size. While most mitochondrial precursor proteins are processed to the mature form in one step by mitochondrial processing peptidase (MPP), the sequential cleavage by MIP of an octapeptide after initial processing by MPP is a required step for a subgroup of nuclear-encoded precursor proteins destined for the matrix or the inner membrane.</text>
</comment>
<keyword evidence="8 15" id="KW-0378">Hydrolase</keyword>
<dbReference type="STRING" id="225359.A0A2S4Q0Y9"/>
<evidence type="ECO:0000256" key="14">
    <source>
        <dbReference type="ARBA" id="ARBA00032470"/>
    </source>
</evidence>
<dbReference type="GO" id="GO:0006518">
    <property type="term" value="P:peptide metabolic process"/>
    <property type="evidence" value="ECO:0007669"/>
    <property type="project" value="TreeGrafter"/>
</dbReference>
<sequence>MFRQVPARKWTCTKCLRISSQLRQKHEIAPNSSGIHSRNIQLVNHTDPGAKNDDAILREVFDSPGFWKEFSNPSKNMPNYGLFQNRYLTRVEGFEEFARVSLKKAQRIVEKVLMASTEEQFNNIVKDLDRLSDLLCRVIDLSDFVRSTHPDPEVQSAASKAFAMMYEYMNVLNTTTGLAKNLDIAIKLASNSNKWDDQETLVAMILKKDFEKSAINLPESERRRFVSLSQDISEVGQEFVEKMASEKESLSFPSKRLVGMDPTLVKRFTSWGQVTLPSVGPIASTALQTVQDEEVRMMIFLASRTSCPKTVERLHRLLKLRAELANLSNFKTYAHMILEDKMAKSPEMVTAFLKSLSIKNNGLITSELTQLLEAKCLATNRSDVSLQPWDKEFYISRIQSSIRTNYRRTDFLSSFFSLGRVMQGLSRLFHRLYGIRLVPSETLPGETWHTDVRRLNVMSETEGHVAVLYCDLFSRPGKSSNPAHFTLRCSRLIRDTEIEEAATSRNPLFESPVIEVNDGMSTTTSSSGLMQLPTIALICDFPRNTSSRPSLLSFSELTTLFHEMGHAIHSILGRTIFQNVSGTRCATDFAELPSVLMEHFVVDPHVIELFAEHYETGEKLDYTMVKEKLHVDSQFEGCETETQILLAFLDQIYHSELPLDPNFDSSKVYLNIQNKYGVLPSDPEGTSWQGFFGHLFGYGGMYYSYLFDKILAKQIWSTVFENGKASVSRAHGDRFQKEVLKWGGSRNPWQCLSNVLGDERLENGGEKAMSIVGSWGSQQKGKL</sequence>
<evidence type="ECO:0000256" key="13">
    <source>
        <dbReference type="ARBA" id="ARBA00025208"/>
    </source>
</evidence>
<evidence type="ECO:0000256" key="11">
    <source>
        <dbReference type="ARBA" id="ARBA00023049"/>
    </source>
</evidence>
<dbReference type="EMBL" id="PEDP01000051">
    <property type="protein sequence ID" value="POS87950.1"/>
    <property type="molecule type" value="Genomic_DNA"/>
</dbReference>